<evidence type="ECO:0000313" key="3">
    <source>
        <dbReference type="EMBL" id="GAA2197288.1"/>
    </source>
</evidence>
<sequence length="156" mass="17475">MLRSLLHRALSAVRAVARGGSPTGYAGDFTGTATVDYRPSADGAPDPGEIVWTWVPYEEDHGQGKDRPVLIVARRRGLLLALMLTSRDRVPGNGREGDPDYVDIGAGRWDPRRRPSEVRLDRVLQIDPRTVRREGAILDRARFDRVADGLRRHGWR</sequence>
<accession>A0ABN3BK54</accession>
<proteinExistence type="inferred from homology"/>
<dbReference type="Proteomes" id="UP001500432">
    <property type="component" value="Unassembled WGS sequence"/>
</dbReference>
<name>A0ABN3BK54_9MICC</name>
<comment type="similarity">
    <text evidence="1">Belongs to the PemK/MazF family.</text>
</comment>
<dbReference type="InterPro" id="IPR003477">
    <property type="entry name" value="PemK-like"/>
</dbReference>
<keyword evidence="2" id="KW-1277">Toxin-antitoxin system</keyword>
<protein>
    <submittedName>
        <fullName evidence="3">Type II toxin-antitoxin system PemK/MazF family toxin</fullName>
    </submittedName>
</protein>
<keyword evidence="4" id="KW-1185">Reference proteome</keyword>
<dbReference type="Gene3D" id="2.30.30.110">
    <property type="match status" value="1"/>
</dbReference>
<evidence type="ECO:0000313" key="4">
    <source>
        <dbReference type="Proteomes" id="UP001500432"/>
    </source>
</evidence>
<dbReference type="InterPro" id="IPR011067">
    <property type="entry name" value="Plasmid_toxin/cell-grow_inhib"/>
</dbReference>
<dbReference type="EMBL" id="BAAAQW010000003">
    <property type="protein sequence ID" value="GAA2197288.1"/>
    <property type="molecule type" value="Genomic_DNA"/>
</dbReference>
<dbReference type="SUPFAM" id="SSF50118">
    <property type="entry name" value="Cell growth inhibitor/plasmid maintenance toxic component"/>
    <property type="match status" value="1"/>
</dbReference>
<comment type="caution">
    <text evidence="3">The sequence shown here is derived from an EMBL/GenBank/DDBJ whole genome shotgun (WGS) entry which is preliminary data.</text>
</comment>
<evidence type="ECO:0000256" key="2">
    <source>
        <dbReference type="ARBA" id="ARBA00022649"/>
    </source>
</evidence>
<gene>
    <name evidence="3" type="ORF">GCM10009849_05600</name>
</gene>
<reference evidence="3 4" key="1">
    <citation type="journal article" date="2019" name="Int. J. Syst. Evol. Microbiol.">
        <title>The Global Catalogue of Microorganisms (GCM) 10K type strain sequencing project: providing services to taxonomists for standard genome sequencing and annotation.</title>
        <authorList>
            <consortium name="The Broad Institute Genomics Platform"/>
            <consortium name="The Broad Institute Genome Sequencing Center for Infectious Disease"/>
            <person name="Wu L."/>
            <person name="Ma J."/>
        </authorList>
    </citation>
    <scope>NUCLEOTIDE SEQUENCE [LARGE SCALE GENOMIC DNA]</scope>
    <source>
        <strain evidence="3 4">JCM 16034</strain>
    </source>
</reference>
<evidence type="ECO:0000256" key="1">
    <source>
        <dbReference type="ARBA" id="ARBA00007521"/>
    </source>
</evidence>
<dbReference type="Pfam" id="PF02452">
    <property type="entry name" value="PemK_toxin"/>
    <property type="match status" value="1"/>
</dbReference>
<organism evidence="3 4">
    <name type="scientific">Sinomonas flava</name>
    <dbReference type="NCBI Taxonomy" id="496857"/>
    <lineage>
        <taxon>Bacteria</taxon>
        <taxon>Bacillati</taxon>
        <taxon>Actinomycetota</taxon>
        <taxon>Actinomycetes</taxon>
        <taxon>Micrococcales</taxon>
        <taxon>Micrococcaceae</taxon>
        <taxon>Sinomonas</taxon>
    </lineage>
</organism>